<evidence type="ECO:0000313" key="11">
    <source>
        <dbReference type="EMBL" id="RYR05276.1"/>
    </source>
</evidence>
<dbReference type="SMART" id="SM00558">
    <property type="entry name" value="JmjC"/>
    <property type="match status" value="1"/>
</dbReference>
<keyword evidence="7" id="KW-0862">Zinc</keyword>
<proteinExistence type="inferred from homology"/>
<dbReference type="PANTHER" id="PTHR12549">
    <property type="entry name" value="JMJC DOMAIN-CONTAINING HISTONE DEMETHYLATION PROTEIN"/>
    <property type="match status" value="1"/>
</dbReference>
<feature type="compositionally biased region" description="Polar residues" evidence="8">
    <location>
        <begin position="88"/>
        <end position="98"/>
    </location>
</feature>
<dbReference type="GO" id="GO:0031490">
    <property type="term" value="F:chromatin DNA binding"/>
    <property type="evidence" value="ECO:0007669"/>
    <property type="project" value="TreeGrafter"/>
</dbReference>
<dbReference type="SUPFAM" id="SSF51197">
    <property type="entry name" value="Clavaminate synthase-like"/>
    <property type="match status" value="1"/>
</dbReference>
<protein>
    <recommendedName>
        <fullName evidence="13">Lysine-specific demethylase</fullName>
    </recommendedName>
</protein>
<keyword evidence="7" id="KW-0863">Zinc-finger</keyword>
<dbReference type="InterPro" id="IPR018866">
    <property type="entry name" value="Znf-4CXXC_R1"/>
</dbReference>
<feature type="region of interest" description="Disordered" evidence="8">
    <location>
        <begin position="1037"/>
        <end position="1056"/>
    </location>
</feature>
<keyword evidence="5" id="KW-0804">Transcription</keyword>
<feature type="region of interest" description="Disordered" evidence="8">
    <location>
        <begin position="1317"/>
        <end position="1343"/>
    </location>
</feature>
<reference evidence="11 12" key="1">
    <citation type="submission" date="2019-01" db="EMBL/GenBank/DDBJ databases">
        <title>Sequencing of cultivated peanut Arachis hypogaea provides insights into genome evolution and oil improvement.</title>
        <authorList>
            <person name="Chen X."/>
        </authorList>
    </citation>
    <scope>NUCLEOTIDE SEQUENCE [LARGE SCALE GENOMIC DNA]</scope>
    <source>
        <strain evidence="12">cv. Fuhuasheng</strain>
        <tissue evidence="11">Leaves</tissue>
    </source>
</reference>
<feature type="compositionally biased region" description="Basic residues" evidence="8">
    <location>
        <begin position="1454"/>
        <end position="1470"/>
    </location>
</feature>
<gene>
    <name evidence="11" type="ORF">Ahy_B06g085141</name>
</gene>
<accession>A0A444YTN8</accession>
<dbReference type="GO" id="GO:0008270">
    <property type="term" value="F:zinc ion binding"/>
    <property type="evidence" value="ECO:0007669"/>
    <property type="project" value="UniProtKB-KW"/>
</dbReference>
<evidence type="ECO:0008006" key="13">
    <source>
        <dbReference type="Google" id="ProtNLM"/>
    </source>
</evidence>
<dbReference type="GO" id="GO:0032454">
    <property type="term" value="F:histone H3K9 demethylase activity"/>
    <property type="evidence" value="ECO:0007669"/>
    <property type="project" value="InterPro"/>
</dbReference>
<evidence type="ECO:0000256" key="7">
    <source>
        <dbReference type="PROSITE-ProRule" id="PRU00175"/>
    </source>
</evidence>
<keyword evidence="12" id="KW-1185">Reference proteome</keyword>
<evidence type="ECO:0000256" key="8">
    <source>
        <dbReference type="SAM" id="MobiDB-lite"/>
    </source>
</evidence>
<feature type="compositionally biased region" description="Basic residues" evidence="8">
    <location>
        <begin position="1"/>
        <end position="13"/>
    </location>
</feature>
<feature type="region of interest" description="Disordered" evidence="8">
    <location>
        <begin position="1281"/>
        <end position="1302"/>
    </location>
</feature>
<feature type="domain" description="RING-type" evidence="9">
    <location>
        <begin position="147"/>
        <end position="193"/>
    </location>
</feature>
<keyword evidence="6" id="KW-0539">Nucleus</keyword>
<dbReference type="Pfam" id="PF12776">
    <property type="entry name" value="Myb_DNA-bind_3"/>
    <property type="match status" value="2"/>
</dbReference>
<feature type="region of interest" description="Disordered" evidence="8">
    <location>
        <begin position="345"/>
        <end position="374"/>
    </location>
</feature>
<dbReference type="Proteomes" id="UP000289738">
    <property type="component" value="Chromosome B06"/>
</dbReference>
<dbReference type="GO" id="GO:0006357">
    <property type="term" value="P:regulation of transcription by RNA polymerase II"/>
    <property type="evidence" value="ECO:0007669"/>
    <property type="project" value="TreeGrafter"/>
</dbReference>
<evidence type="ECO:0000313" key="12">
    <source>
        <dbReference type="Proteomes" id="UP000289738"/>
    </source>
</evidence>
<comment type="similarity">
    <text evidence="2">Belongs to the JARID1 histone demethylase family.</text>
</comment>
<dbReference type="PROSITE" id="PS50089">
    <property type="entry name" value="ZF_RING_2"/>
    <property type="match status" value="1"/>
</dbReference>
<feature type="region of interest" description="Disordered" evidence="8">
    <location>
        <begin position="1423"/>
        <end position="1470"/>
    </location>
</feature>
<sequence length="1571" mass="179267">MLPARKRRGRRPRTTQVVNFGTPKNEVPSDNNVDLDKDAKDDDGATNSSLVQNSKGTRQDRKRKMAKISSNVGTSSRSRAESEEDENGYSTATESELPSDNVELGLDKDSQKDVANGRRFLLRKHPQETPKFIRRGPKFFEEESLMCHQCQRNDKGDVVRCKNCKRKRFCMPCLASWYPELKPEDAVLCPVCRGNCNCRACLRSTELSEAMRRRRVPRNEQERFEHSKYLLKRLLPYLRQLDKEQMIEKDIEAKRKGLSLPKLNIEKSEYCKHERVHCDNCKTSIFDYHRFCRKCSFRLCLICCYELRNGELLGGADPDELGFVNWGINYLHGCEYISGVKSNSAHEDAKPDSKKNLAHSDAKPDVRGWSRSGWHAKSDGSIPCPKNKCRNRFLELRSVLGPNFISELVHKAEEAEAHKLHNAVENPVSWCSCLRLSRNTDCRSNNNTLKAASRENSIDNFLYHPQAISQKPEELKHFQCHWSRGEPVIVSNVLERTSGLSWEPLVMWRAFRLTIMGKGNQHLDMKALDCLNWAQGDINIHQFFTGYTTGRWDWCGWPQMLRLNDWPPDFFKERAPRHYAEFMSLLPFGEYTHPFGGVLNLASKVPRTGSTPNMEPKAYIAYGFPQELGRGDSVVKLHYDISDTVNILTHTAEKVRLTSDQLRTIEHLKRKHHDQDKRELLVTYQEESNILAGGDASDGVLWDVFRRQDIPVLKEYLKKHFKEFRHNYCCPLNKVIHPIHDQTIYLTVGHKRKLKEEYGIEPWTFIQKLGDAVFIPAGCPYQVRNLKSCINVALSFVSPESVGECFRLAEEIRTLPINHRSSEDKLEVKKMTIFAINDVLENLSRASLNENLKPERNIQEKQPTGEKDKWDEYTTGVFLDVCVEEIASGNRADADFNEEGWINVIAKFNGKTGRNYDCRQLKDKWDILKGDFNLWEKLLEIGVGWDPVKKTIKASQEFWVARRKENPEFLKFRFQCPSHLDKLEACFKDTKATGDVALKTHADPSSAEVRVCGKENEDNHELGAFGEGVRDSDSVAYEEPHTSYSGGHTTSNDNPNKRQIQLNDKKQFGKVNKLQHSVSVSLEEEEHSIPLEVTHRRAPQENQPIPDNDKWDDFTIGVFLEVCIQEIAAGNRPHDDFNKEGWNNVVAKFNGKTGQNYDHRQLKKELDNLKNDFTLWAKLVENQTGLGWDPIKKTVKAPPRFWESRKKENPAFLKFEHQGPPHLDKLEACFEDAKGTSYVAIYADPSSNGVGFYGEENEDNLELRASNEDDGDSGDVAIEETHHTQNVQHREYNENNPELRASEEGFSDDDVAIEETHHMHNVEPRKENENNPELRASDEGVSSADVTIREENENNPESRAFDEGVSGSDVAIDKTHDTHNVVLSEENEDNPELRASHEGDGDVVGIANLEPLGENEDNLELRASDEGVGDGDGVANKETYHSHNAEPGPSNSVPKKRKRLRKRLRKAKKHSGKAVKARHYLHCIVDGLTSVPKANNTATGFECNLDLDSCLTLLDSVPGLEKGSTLYFIACRVLTKIVNRQTFVHLMRDDPKLAFGWLNTFTLEDLKNLTG</sequence>
<comment type="caution">
    <text evidence="11">The sequence shown here is derived from an EMBL/GenBank/DDBJ whole genome shotgun (WGS) entry which is preliminary data.</text>
</comment>
<dbReference type="STRING" id="3818.A0A444YTN8"/>
<dbReference type="InterPro" id="IPR001841">
    <property type="entry name" value="Znf_RING"/>
</dbReference>
<feature type="compositionally biased region" description="Polar residues" evidence="8">
    <location>
        <begin position="45"/>
        <end position="56"/>
    </location>
</feature>
<dbReference type="Gene3D" id="2.60.120.650">
    <property type="entry name" value="Cupin"/>
    <property type="match status" value="1"/>
</dbReference>
<comment type="subcellular location">
    <subcellularLocation>
        <location evidence="1">Nucleus</location>
    </subcellularLocation>
</comment>
<evidence type="ECO:0000256" key="6">
    <source>
        <dbReference type="ARBA" id="ARBA00023242"/>
    </source>
</evidence>
<evidence type="ECO:0000259" key="10">
    <source>
        <dbReference type="PROSITE" id="PS51184"/>
    </source>
</evidence>
<feature type="domain" description="JmjC" evidence="10">
    <location>
        <begin position="594"/>
        <end position="813"/>
    </location>
</feature>
<dbReference type="GO" id="GO:0000118">
    <property type="term" value="C:histone deacetylase complex"/>
    <property type="evidence" value="ECO:0007669"/>
    <property type="project" value="TreeGrafter"/>
</dbReference>
<name>A0A444YTN8_ARAHY</name>
<feature type="region of interest" description="Disordered" evidence="8">
    <location>
        <begin position="1"/>
        <end position="109"/>
    </location>
</feature>
<dbReference type="PROSITE" id="PS51184">
    <property type="entry name" value="JMJC"/>
    <property type="match status" value="1"/>
</dbReference>
<dbReference type="PANTHER" id="PTHR12549:SF11">
    <property type="entry name" value="LYSINE-SPECIFIC DEMETHYLASE JMJ25"/>
    <property type="match status" value="1"/>
</dbReference>
<feature type="compositionally biased region" description="Basic and acidic residues" evidence="8">
    <location>
        <begin position="1317"/>
        <end position="1329"/>
    </location>
</feature>
<dbReference type="GO" id="GO:0000785">
    <property type="term" value="C:chromatin"/>
    <property type="evidence" value="ECO:0007669"/>
    <property type="project" value="TreeGrafter"/>
</dbReference>
<dbReference type="InterPro" id="IPR024752">
    <property type="entry name" value="Myb/SANT-like_dom"/>
</dbReference>
<evidence type="ECO:0000259" key="9">
    <source>
        <dbReference type="PROSITE" id="PS50089"/>
    </source>
</evidence>
<feature type="compositionally biased region" description="Basic and acidic residues" evidence="8">
    <location>
        <begin position="34"/>
        <end position="43"/>
    </location>
</feature>
<dbReference type="InterPro" id="IPR003347">
    <property type="entry name" value="JmjC_dom"/>
</dbReference>
<dbReference type="Pfam" id="PF02373">
    <property type="entry name" value="JmjC"/>
    <property type="match status" value="1"/>
</dbReference>
<dbReference type="InterPro" id="IPR045109">
    <property type="entry name" value="LSDs-like"/>
</dbReference>
<feature type="compositionally biased region" description="Polar residues" evidence="8">
    <location>
        <begin position="1042"/>
        <end position="1056"/>
    </location>
</feature>
<evidence type="ECO:0000256" key="4">
    <source>
        <dbReference type="ARBA" id="ARBA00023015"/>
    </source>
</evidence>
<organism evidence="11 12">
    <name type="scientific">Arachis hypogaea</name>
    <name type="common">Peanut</name>
    <dbReference type="NCBI Taxonomy" id="3818"/>
    <lineage>
        <taxon>Eukaryota</taxon>
        <taxon>Viridiplantae</taxon>
        <taxon>Streptophyta</taxon>
        <taxon>Embryophyta</taxon>
        <taxon>Tracheophyta</taxon>
        <taxon>Spermatophyta</taxon>
        <taxon>Magnoliopsida</taxon>
        <taxon>eudicotyledons</taxon>
        <taxon>Gunneridae</taxon>
        <taxon>Pentapetalae</taxon>
        <taxon>rosids</taxon>
        <taxon>fabids</taxon>
        <taxon>Fabales</taxon>
        <taxon>Fabaceae</taxon>
        <taxon>Papilionoideae</taxon>
        <taxon>50 kb inversion clade</taxon>
        <taxon>dalbergioids sensu lato</taxon>
        <taxon>Dalbergieae</taxon>
        <taxon>Pterocarpus clade</taxon>
        <taxon>Arachis</taxon>
    </lineage>
</organism>
<evidence type="ECO:0000256" key="3">
    <source>
        <dbReference type="ARBA" id="ARBA00022723"/>
    </source>
</evidence>
<feature type="compositionally biased region" description="Basic and acidic residues" evidence="8">
    <location>
        <begin position="1281"/>
        <end position="1293"/>
    </location>
</feature>
<evidence type="ECO:0000256" key="1">
    <source>
        <dbReference type="ARBA" id="ARBA00004123"/>
    </source>
</evidence>
<evidence type="ECO:0000256" key="2">
    <source>
        <dbReference type="ARBA" id="ARBA00006801"/>
    </source>
</evidence>
<feature type="compositionally biased region" description="Basic and acidic residues" evidence="8">
    <location>
        <begin position="345"/>
        <end position="368"/>
    </location>
</feature>
<dbReference type="GO" id="GO:0003712">
    <property type="term" value="F:transcription coregulator activity"/>
    <property type="evidence" value="ECO:0007669"/>
    <property type="project" value="TreeGrafter"/>
</dbReference>
<keyword evidence="3" id="KW-0479">Metal-binding</keyword>
<dbReference type="Pfam" id="PF10497">
    <property type="entry name" value="zf-4CXXC_R1"/>
    <property type="match status" value="1"/>
</dbReference>
<evidence type="ECO:0000256" key="5">
    <source>
        <dbReference type="ARBA" id="ARBA00023163"/>
    </source>
</evidence>
<dbReference type="EMBL" id="SDMP01000016">
    <property type="protein sequence ID" value="RYR05276.1"/>
    <property type="molecule type" value="Genomic_DNA"/>
</dbReference>
<keyword evidence="4" id="KW-0805">Transcription regulation</keyword>